<evidence type="ECO:0000256" key="1">
    <source>
        <dbReference type="SAM" id="MobiDB-lite"/>
    </source>
</evidence>
<evidence type="ECO:0000313" key="4">
    <source>
        <dbReference type="Proteomes" id="UP000313645"/>
    </source>
</evidence>
<keyword evidence="2" id="KW-0732">Signal</keyword>
<reference evidence="3 4" key="1">
    <citation type="submission" date="2019-02" db="EMBL/GenBank/DDBJ databases">
        <title>Marinobacter halodurans sp. nov., a marine bacterium isolated from sea tidal flat.</title>
        <authorList>
            <person name="Yoo Y."/>
            <person name="Lee D.W."/>
            <person name="Kim B.S."/>
            <person name="Kim J.-J."/>
        </authorList>
    </citation>
    <scope>NUCLEOTIDE SEQUENCE [LARGE SCALE GENOMIC DNA]</scope>
    <source>
        <strain evidence="3 4">YJ-S3-2</strain>
    </source>
</reference>
<evidence type="ECO:0000256" key="2">
    <source>
        <dbReference type="SAM" id="SignalP"/>
    </source>
</evidence>
<gene>
    <name evidence="3" type="ORF">EZI54_07490</name>
</gene>
<feature type="signal peptide" evidence="2">
    <location>
        <begin position="1"/>
        <end position="24"/>
    </location>
</feature>
<dbReference type="Proteomes" id="UP000313645">
    <property type="component" value="Unassembled WGS sequence"/>
</dbReference>
<accession>A0ABY1ZPH3</accession>
<dbReference type="EMBL" id="SJDL01000008">
    <property type="protein sequence ID" value="TBW57495.1"/>
    <property type="molecule type" value="Genomic_DNA"/>
</dbReference>
<feature type="chain" id="PRO_5046406572" evidence="2">
    <location>
        <begin position="25"/>
        <end position="447"/>
    </location>
</feature>
<keyword evidence="4" id="KW-1185">Reference proteome</keyword>
<protein>
    <submittedName>
        <fullName evidence="3">Uncharacterized protein</fullName>
    </submittedName>
</protein>
<name>A0ABY1ZPH3_9GAMM</name>
<organism evidence="3 4">
    <name type="scientific">Marinobacter halodurans</name>
    <dbReference type="NCBI Taxonomy" id="2528979"/>
    <lineage>
        <taxon>Bacteria</taxon>
        <taxon>Pseudomonadati</taxon>
        <taxon>Pseudomonadota</taxon>
        <taxon>Gammaproteobacteria</taxon>
        <taxon>Pseudomonadales</taxon>
        <taxon>Marinobacteraceae</taxon>
        <taxon>Marinobacter</taxon>
    </lineage>
</organism>
<sequence length="447" mass="50154">MVKSKKGKAVFAILFSAMAMTAHADQESSVEKSVEAWTKFCRQSVNVKNRLGQGGHRPTEASIKEGITTLISFGMVDRLGKLRPKEACLTLAASAETTIPVIVIFKPKTTVSSQRVTMLSQSGKALFDRLNELNIGYSGAGFLDQHYAASTPDNPYPRRDRKNRIRITAMRGANQPRDFSVGLTNHCLVGIDSAPFSQFLRGLPNELQQTLPDEDFAWLEANGDAMSFWHEVGHCEASPVVASGVRRGNEGHSRSSSLDSCNTPTNNQYADQPSVVYTEQEKRRILNVVEQDRSNLNGAQLPKSTPDPWIIMDLSKEVLADDFAYKAFKARFPHATEPCQSAPTLNPWGRFRLLMSLYSPRPSRMNWIMPYLNRSQTSDQRRKLLADAWDGLRQVAFGDYGKIPRAGELQGNSYQGDRYMRVPSETPDPSRSEKWANWIRYWVNADQ</sequence>
<dbReference type="RefSeq" id="WP_131480608.1">
    <property type="nucleotide sequence ID" value="NZ_SJDL01000008.1"/>
</dbReference>
<feature type="compositionally biased region" description="Polar residues" evidence="1">
    <location>
        <begin position="254"/>
        <end position="270"/>
    </location>
</feature>
<proteinExistence type="predicted"/>
<evidence type="ECO:0000313" key="3">
    <source>
        <dbReference type="EMBL" id="TBW57495.1"/>
    </source>
</evidence>
<feature type="region of interest" description="Disordered" evidence="1">
    <location>
        <begin position="246"/>
        <end position="270"/>
    </location>
</feature>
<comment type="caution">
    <text evidence="3">The sequence shown here is derived from an EMBL/GenBank/DDBJ whole genome shotgun (WGS) entry which is preliminary data.</text>
</comment>